<accession>U4KZ43</accession>
<sequence>MKTCIKDQVCLSCSTAAALQKLLQPTCMAIVMVSFGEALITQCAVCADSVS</sequence>
<organism evidence="1 2">
    <name type="scientific">Pyronema omphalodes (strain CBS 100304)</name>
    <name type="common">Pyronema confluens</name>
    <dbReference type="NCBI Taxonomy" id="1076935"/>
    <lineage>
        <taxon>Eukaryota</taxon>
        <taxon>Fungi</taxon>
        <taxon>Dikarya</taxon>
        <taxon>Ascomycota</taxon>
        <taxon>Pezizomycotina</taxon>
        <taxon>Pezizomycetes</taxon>
        <taxon>Pezizales</taxon>
        <taxon>Pyronemataceae</taxon>
        <taxon>Pyronema</taxon>
    </lineage>
</organism>
<name>U4KZ43_PYROM</name>
<dbReference type="EMBL" id="HF935219">
    <property type="protein sequence ID" value="CCX04904.1"/>
    <property type="molecule type" value="Genomic_DNA"/>
</dbReference>
<gene>
    <name evidence="1" type="ORF">PCON_03901</name>
</gene>
<reference evidence="1 2" key="1">
    <citation type="journal article" date="2013" name="PLoS Genet.">
        <title>The genome and development-dependent transcriptomes of Pyronema confluens: a window into fungal evolution.</title>
        <authorList>
            <person name="Traeger S."/>
            <person name="Altegoer F."/>
            <person name="Freitag M."/>
            <person name="Gabaldon T."/>
            <person name="Kempken F."/>
            <person name="Kumar A."/>
            <person name="Marcet-Houben M."/>
            <person name="Poggeler S."/>
            <person name="Stajich J.E."/>
            <person name="Nowrousian M."/>
        </authorList>
    </citation>
    <scope>NUCLEOTIDE SEQUENCE [LARGE SCALE GENOMIC DNA]</scope>
    <source>
        <strain evidence="2">CBS 100304</strain>
        <tissue evidence="1">Vegetative mycelium</tissue>
    </source>
</reference>
<keyword evidence="2" id="KW-1185">Reference proteome</keyword>
<protein>
    <submittedName>
        <fullName evidence="1">Uncharacterized protein</fullName>
    </submittedName>
</protein>
<evidence type="ECO:0000313" key="1">
    <source>
        <dbReference type="EMBL" id="CCX04904.1"/>
    </source>
</evidence>
<dbReference type="AlphaFoldDB" id="U4KZ43"/>
<proteinExistence type="predicted"/>
<dbReference type="Proteomes" id="UP000018144">
    <property type="component" value="Unassembled WGS sequence"/>
</dbReference>
<evidence type="ECO:0000313" key="2">
    <source>
        <dbReference type="Proteomes" id="UP000018144"/>
    </source>
</evidence>